<dbReference type="AlphaFoldDB" id="R7S5K6"/>
<reference evidence="2" key="1">
    <citation type="journal article" date="2012" name="Science">
        <title>The Paleozoic origin of enzymatic lignin decomposition reconstructed from 31 fungal genomes.</title>
        <authorList>
            <person name="Floudas D."/>
            <person name="Binder M."/>
            <person name="Riley R."/>
            <person name="Barry K."/>
            <person name="Blanchette R.A."/>
            <person name="Henrissat B."/>
            <person name="Martinez A.T."/>
            <person name="Otillar R."/>
            <person name="Spatafora J.W."/>
            <person name="Yadav J.S."/>
            <person name="Aerts A."/>
            <person name="Benoit I."/>
            <person name="Boyd A."/>
            <person name="Carlson A."/>
            <person name="Copeland A."/>
            <person name="Coutinho P.M."/>
            <person name="de Vries R.P."/>
            <person name="Ferreira P."/>
            <person name="Findley K."/>
            <person name="Foster B."/>
            <person name="Gaskell J."/>
            <person name="Glotzer D."/>
            <person name="Gorecki P."/>
            <person name="Heitman J."/>
            <person name="Hesse C."/>
            <person name="Hori C."/>
            <person name="Igarashi K."/>
            <person name="Jurgens J.A."/>
            <person name="Kallen N."/>
            <person name="Kersten P."/>
            <person name="Kohler A."/>
            <person name="Kuees U."/>
            <person name="Kumar T.K.A."/>
            <person name="Kuo A."/>
            <person name="LaButti K."/>
            <person name="Larrondo L.F."/>
            <person name="Lindquist E."/>
            <person name="Ling A."/>
            <person name="Lombard V."/>
            <person name="Lucas S."/>
            <person name="Lundell T."/>
            <person name="Martin R."/>
            <person name="McLaughlin D.J."/>
            <person name="Morgenstern I."/>
            <person name="Morin E."/>
            <person name="Murat C."/>
            <person name="Nagy L.G."/>
            <person name="Nolan M."/>
            <person name="Ohm R.A."/>
            <person name="Patyshakuliyeva A."/>
            <person name="Rokas A."/>
            <person name="Ruiz-Duenas F.J."/>
            <person name="Sabat G."/>
            <person name="Salamov A."/>
            <person name="Samejima M."/>
            <person name="Schmutz J."/>
            <person name="Slot J.C."/>
            <person name="St John F."/>
            <person name="Stenlid J."/>
            <person name="Sun H."/>
            <person name="Sun S."/>
            <person name="Syed K."/>
            <person name="Tsang A."/>
            <person name="Wiebenga A."/>
            <person name="Young D."/>
            <person name="Pisabarro A."/>
            <person name="Eastwood D.C."/>
            <person name="Martin F."/>
            <person name="Cullen D."/>
            <person name="Grigoriev I.V."/>
            <person name="Hibbett D.S."/>
        </authorList>
    </citation>
    <scope>NUCLEOTIDE SEQUENCE [LARGE SCALE GENOMIC DNA]</scope>
    <source>
        <strain evidence="2">HHB-11173 SS5</strain>
    </source>
</reference>
<sequence>MSPTSTTTAAEAKVIHPDNVQYPWYQLLVRTWSGTLYLYTDEEIAKISESFTPLDELPPVFDPWSELVKLTPPTFYYGWPVDTKLMLEYARRMGLVYPQSGTPSSPTEVAQAESWTLVNVEEYLEDVVSLEQTYGSQNAQERSLLIWSLYTNWTPLDERMDEEEIAEWQADLGYKEGPKWYLTCSA</sequence>
<protein>
    <submittedName>
        <fullName evidence="1">Uncharacterized protein</fullName>
    </submittedName>
</protein>
<keyword evidence="2" id="KW-1185">Reference proteome</keyword>
<dbReference type="HOGENOM" id="CLU_1349512_0_0_1"/>
<dbReference type="Proteomes" id="UP000054196">
    <property type="component" value="Unassembled WGS sequence"/>
</dbReference>
<evidence type="ECO:0000313" key="1">
    <source>
        <dbReference type="EMBL" id="EIN04711.1"/>
    </source>
</evidence>
<accession>R7S5K6</accession>
<dbReference type="RefSeq" id="XP_007388104.1">
    <property type="nucleotide sequence ID" value="XM_007388042.1"/>
</dbReference>
<dbReference type="GeneID" id="18881625"/>
<gene>
    <name evidence="1" type="ORF">PUNSTDRAFT_146357</name>
</gene>
<dbReference type="EMBL" id="JH687553">
    <property type="protein sequence ID" value="EIN04711.1"/>
    <property type="molecule type" value="Genomic_DNA"/>
</dbReference>
<dbReference type="KEGG" id="psq:PUNSTDRAFT_146357"/>
<proteinExistence type="predicted"/>
<evidence type="ECO:0000313" key="2">
    <source>
        <dbReference type="Proteomes" id="UP000054196"/>
    </source>
</evidence>
<organism evidence="1 2">
    <name type="scientific">Punctularia strigosozonata (strain HHB-11173)</name>
    <name type="common">White-rot fungus</name>
    <dbReference type="NCBI Taxonomy" id="741275"/>
    <lineage>
        <taxon>Eukaryota</taxon>
        <taxon>Fungi</taxon>
        <taxon>Dikarya</taxon>
        <taxon>Basidiomycota</taxon>
        <taxon>Agaricomycotina</taxon>
        <taxon>Agaricomycetes</taxon>
        <taxon>Corticiales</taxon>
        <taxon>Punctulariaceae</taxon>
        <taxon>Punctularia</taxon>
    </lineage>
</organism>
<dbReference type="eggNOG" id="ENOG502RC7R">
    <property type="taxonomic scope" value="Eukaryota"/>
</dbReference>
<name>R7S5K6_PUNST</name>